<dbReference type="STRING" id="4829.A0A163JEH7"/>
<keyword evidence="1" id="KW-0694">RNA-binding</keyword>
<keyword evidence="5" id="KW-1185">Reference proteome</keyword>
<dbReference type="InterPro" id="IPR056149">
    <property type="entry name" value="PRP5/DDX46/KHDC4_KH"/>
</dbReference>
<evidence type="ECO:0000256" key="2">
    <source>
        <dbReference type="SAM" id="MobiDB-lite"/>
    </source>
</evidence>
<dbReference type="GO" id="GO:0005634">
    <property type="term" value="C:nucleus"/>
    <property type="evidence" value="ECO:0007669"/>
    <property type="project" value="InterPro"/>
</dbReference>
<evidence type="ECO:0000256" key="1">
    <source>
        <dbReference type="PROSITE-ProRule" id="PRU00117"/>
    </source>
</evidence>
<dbReference type="Pfam" id="PF23469">
    <property type="entry name" value="KH_12"/>
    <property type="match status" value="1"/>
</dbReference>
<dbReference type="PROSITE" id="PS50084">
    <property type="entry name" value="KH_TYPE_1"/>
    <property type="match status" value="1"/>
</dbReference>
<evidence type="ECO:0000313" key="4">
    <source>
        <dbReference type="EMBL" id="SAL98843.1"/>
    </source>
</evidence>
<dbReference type="SMART" id="SM00322">
    <property type="entry name" value="KH"/>
    <property type="match status" value="1"/>
</dbReference>
<name>A0A163JEH7_ABSGL</name>
<dbReference type="EMBL" id="LT552359">
    <property type="protein sequence ID" value="SAL98843.1"/>
    <property type="molecule type" value="Genomic_DNA"/>
</dbReference>
<dbReference type="InterPro" id="IPR036612">
    <property type="entry name" value="KH_dom_type_1_sf"/>
</dbReference>
<organism evidence="4">
    <name type="scientific">Absidia glauca</name>
    <name type="common">Pin mould</name>
    <dbReference type="NCBI Taxonomy" id="4829"/>
    <lineage>
        <taxon>Eukaryota</taxon>
        <taxon>Fungi</taxon>
        <taxon>Fungi incertae sedis</taxon>
        <taxon>Mucoromycota</taxon>
        <taxon>Mucoromycotina</taxon>
        <taxon>Mucoromycetes</taxon>
        <taxon>Mucorales</taxon>
        <taxon>Cunninghamellaceae</taxon>
        <taxon>Absidia</taxon>
    </lineage>
</organism>
<accession>A0A163JEH7</accession>
<evidence type="ECO:0000259" key="3">
    <source>
        <dbReference type="SMART" id="SM00322"/>
    </source>
</evidence>
<dbReference type="InterPro" id="IPR055256">
    <property type="entry name" value="KH_1_KHDC4/BBP-like"/>
</dbReference>
<dbReference type="Gene3D" id="3.30.1370.10">
    <property type="entry name" value="K Homology domain, type 1"/>
    <property type="match status" value="2"/>
</dbReference>
<dbReference type="InterPro" id="IPR047889">
    <property type="entry name" value="KHDC4_KH-I_second"/>
</dbReference>
<dbReference type="CDD" id="cd22385">
    <property type="entry name" value="KH-I_KHDC4_rpt1"/>
    <property type="match status" value="1"/>
</dbReference>
<dbReference type="FunFam" id="3.30.1370.10:FF:000037">
    <property type="entry name" value="KH domain protein"/>
    <property type="match status" value="1"/>
</dbReference>
<evidence type="ECO:0000313" key="5">
    <source>
        <dbReference type="Proteomes" id="UP000078561"/>
    </source>
</evidence>
<sequence>MTDQISNSKRRWDQADTPSEPANKVSKHETDANNKAIDPVKAASIAAAKINAMYSAKKSSTGTDESAGSTITYSGAVPQAPGSNKTEFSKKIEINDLKNRYLLTRGPTQSEIALETGAEITTRGKYYPDVKLATDKEPPLYLFISADDQASLDKAIAKVNELIETAKVPAPPPPRRHDNYDSNDTTRSDHASGEDKGHHHHSNSGYRQPPYDRPPRKFYEEDVPVNIPDGPHYNLRAKIVGPQGAYVKHISNTTGCRIQLRGKGSGFYEQETGVESEEPLHIHISTPRQDQLPEAVKLSKDLINTIKLEVEKRNQQGAYHRGYSHPPSGSPNYHYQQGYEYQGYGTEAQGAAPAATAAASTDNYGGYDYSQYDYYGQQQYDPNYYNQYNQYYQQQQQPQPAAETQPASSEPNHTSASPPSNSPPHGSPSSTYNSVPPPSHY</sequence>
<feature type="region of interest" description="Disordered" evidence="2">
    <location>
        <begin position="1"/>
        <end position="36"/>
    </location>
</feature>
<proteinExistence type="predicted"/>
<feature type="region of interest" description="Disordered" evidence="2">
    <location>
        <begin position="392"/>
        <end position="441"/>
    </location>
</feature>
<dbReference type="InterPro" id="IPR031121">
    <property type="entry name" value="RIK/BLOM7"/>
</dbReference>
<feature type="region of interest" description="Disordered" evidence="2">
    <location>
        <begin position="164"/>
        <end position="221"/>
    </location>
</feature>
<reference evidence="4" key="1">
    <citation type="submission" date="2016-04" db="EMBL/GenBank/DDBJ databases">
        <authorList>
            <person name="Evans L.H."/>
            <person name="Alamgir A."/>
            <person name="Owens N."/>
            <person name="Weber N.D."/>
            <person name="Virtaneva K."/>
            <person name="Barbian K."/>
            <person name="Babar A."/>
            <person name="Rosenke K."/>
        </authorList>
    </citation>
    <scope>NUCLEOTIDE SEQUENCE [LARGE SCALE GENOMIC DNA]</scope>
    <source>
        <strain evidence="4">CBS 101.48</strain>
    </source>
</reference>
<dbReference type="PANTHER" id="PTHR15744:SF0">
    <property type="entry name" value="KH HOMOLOGY DOMAIN-CONTAINING PROTEIN 4"/>
    <property type="match status" value="1"/>
</dbReference>
<dbReference type="OrthoDB" id="397265at2759"/>
<dbReference type="PANTHER" id="PTHR15744">
    <property type="entry name" value="BLOM7"/>
    <property type="match status" value="1"/>
</dbReference>
<dbReference type="InParanoid" id="A0A163JEH7"/>
<dbReference type="InterPro" id="IPR004087">
    <property type="entry name" value="KH_dom"/>
</dbReference>
<dbReference type="OMA" id="NVREQYQ"/>
<dbReference type="InterPro" id="IPR047890">
    <property type="entry name" value="KHDC4_KH-I_first"/>
</dbReference>
<protein>
    <recommendedName>
        <fullName evidence="3">K Homology domain-containing protein</fullName>
    </recommendedName>
</protein>
<feature type="domain" description="K Homology" evidence="3">
    <location>
        <begin position="217"/>
        <end position="308"/>
    </location>
</feature>
<dbReference type="GO" id="GO:0003723">
    <property type="term" value="F:RNA binding"/>
    <property type="evidence" value="ECO:0007669"/>
    <property type="project" value="UniProtKB-UniRule"/>
</dbReference>
<feature type="compositionally biased region" description="Basic and acidic residues" evidence="2">
    <location>
        <begin position="175"/>
        <end position="197"/>
    </location>
</feature>
<dbReference type="Pfam" id="PF22675">
    <property type="entry name" value="KH-I_KHDC4-BBP"/>
    <property type="match status" value="1"/>
</dbReference>
<dbReference type="AlphaFoldDB" id="A0A163JEH7"/>
<dbReference type="SUPFAM" id="SSF54791">
    <property type="entry name" value="Eukaryotic type KH-domain (KH-domain type I)"/>
    <property type="match status" value="2"/>
</dbReference>
<feature type="region of interest" description="Disordered" evidence="2">
    <location>
        <begin position="318"/>
        <end position="337"/>
    </location>
</feature>
<dbReference type="CDD" id="cd22386">
    <property type="entry name" value="KH-I_KHDC4_rpt2"/>
    <property type="match status" value="1"/>
</dbReference>
<gene>
    <name evidence="4" type="primary">ABSGL_04408.1 scaffold 5409</name>
</gene>
<dbReference type="Proteomes" id="UP000078561">
    <property type="component" value="Unassembled WGS sequence"/>
</dbReference>